<dbReference type="PROSITE" id="PS51257">
    <property type="entry name" value="PROKAR_LIPOPROTEIN"/>
    <property type="match status" value="1"/>
</dbReference>
<dbReference type="RefSeq" id="WP_173060852.1">
    <property type="nucleotide sequence ID" value="NZ_AP022853.1"/>
</dbReference>
<sequence>MTRLKIISWLALGALLAGLLGGCGALPLRKEFDYPAQNVSMPRAIRIAAQAMQEGGFLPVAQNEAAGTLRGQKTILGGDAFGFSGTFFMDVTIRHMPAGAMHLDVVCSPGPEVAFSTDLPAYIAQFQEAFERLLQQPDTARPRPPEQLRPPPARPVPERPAAPPKTKEYDL</sequence>
<feature type="compositionally biased region" description="Pro residues" evidence="1">
    <location>
        <begin position="147"/>
        <end position="163"/>
    </location>
</feature>
<evidence type="ECO:0000256" key="1">
    <source>
        <dbReference type="SAM" id="MobiDB-lite"/>
    </source>
</evidence>
<reference evidence="3" key="1">
    <citation type="submission" date="2020-03" db="EMBL/GenBank/DDBJ databases">
        <title>Complete genome sequence of sulfur-oxidizing bacterium skT11.</title>
        <authorList>
            <person name="Kanda M."/>
            <person name="Kojima H."/>
            <person name="Fukui M."/>
        </authorList>
    </citation>
    <scope>NUCLEOTIDE SEQUENCE [LARGE SCALE GENOMIC DNA]</scope>
    <source>
        <strain evidence="3">skT11</strain>
    </source>
</reference>
<protein>
    <recommendedName>
        <fullName evidence="4">Lipoprotein</fullName>
    </recommendedName>
</protein>
<evidence type="ECO:0000313" key="2">
    <source>
        <dbReference type="EMBL" id="BCB25957.1"/>
    </source>
</evidence>
<proteinExistence type="predicted"/>
<accession>A0A6F8VA19</accession>
<evidence type="ECO:0008006" key="4">
    <source>
        <dbReference type="Google" id="ProtNLM"/>
    </source>
</evidence>
<dbReference type="AlphaFoldDB" id="A0A6F8VA19"/>
<dbReference type="KEGG" id="slac:SKTS_08430"/>
<evidence type="ECO:0000313" key="3">
    <source>
        <dbReference type="Proteomes" id="UP000502260"/>
    </source>
</evidence>
<organism evidence="2 3">
    <name type="scientific">Sulfurimicrobium lacus</name>
    <dbReference type="NCBI Taxonomy" id="2715678"/>
    <lineage>
        <taxon>Bacteria</taxon>
        <taxon>Pseudomonadati</taxon>
        <taxon>Pseudomonadota</taxon>
        <taxon>Betaproteobacteria</taxon>
        <taxon>Nitrosomonadales</taxon>
        <taxon>Sulfuricellaceae</taxon>
        <taxon>Sulfurimicrobium</taxon>
    </lineage>
</organism>
<feature type="region of interest" description="Disordered" evidence="1">
    <location>
        <begin position="134"/>
        <end position="171"/>
    </location>
</feature>
<gene>
    <name evidence="2" type="ORF">SKTS_08430</name>
</gene>
<keyword evidence="3" id="KW-1185">Reference proteome</keyword>
<name>A0A6F8VA19_9PROT</name>
<dbReference type="Proteomes" id="UP000502260">
    <property type="component" value="Chromosome"/>
</dbReference>
<dbReference type="EMBL" id="AP022853">
    <property type="protein sequence ID" value="BCB25957.1"/>
    <property type="molecule type" value="Genomic_DNA"/>
</dbReference>